<feature type="transmembrane region" description="Helical" evidence="1">
    <location>
        <begin position="83"/>
        <end position="105"/>
    </location>
</feature>
<evidence type="ECO:0000259" key="2">
    <source>
        <dbReference type="Pfam" id="PF21001"/>
    </source>
</evidence>
<dbReference type="Pfam" id="PF21001">
    <property type="entry name" value="YqiJ_N"/>
    <property type="match status" value="1"/>
</dbReference>
<evidence type="ECO:0000313" key="4">
    <source>
        <dbReference type="Proteomes" id="UP000315750"/>
    </source>
</evidence>
<evidence type="ECO:0000313" key="3">
    <source>
        <dbReference type="EMBL" id="QDU56933.1"/>
    </source>
</evidence>
<gene>
    <name evidence="3" type="ORF">Pan181_31450</name>
</gene>
<dbReference type="KEGG" id="amuc:Pan181_31450"/>
<evidence type="ECO:0000256" key="1">
    <source>
        <dbReference type="SAM" id="Phobius"/>
    </source>
</evidence>
<keyword evidence="1" id="KW-1133">Transmembrane helix</keyword>
<accession>A0A518AQD7</accession>
<keyword evidence="4" id="KW-1185">Reference proteome</keyword>
<organism evidence="3 4">
    <name type="scientific">Aeoliella mucimassa</name>
    <dbReference type="NCBI Taxonomy" id="2527972"/>
    <lineage>
        <taxon>Bacteria</taxon>
        <taxon>Pseudomonadati</taxon>
        <taxon>Planctomycetota</taxon>
        <taxon>Planctomycetia</taxon>
        <taxon>Pirellulales</taxon>
        <taxon>Lacipirellulaceae</taxon>
        <taxon>Aeoliella</taxon>
    </lineage>
</organism>
<proteinExistence type="predicted"/>
<dbReference type="RefSeq" id="WP_197528380.1">
    <property type="nucleotide sequence ID" value="NZ_CP036278.1"/>
</dbReference>
<sequence>MQIEEHPAIFQFFEYCLAWPVMPASTLMALILIYGLIALLGAADLDLFEFDVDVDVDVDGHAGSATSVGLVVLKFLNLGDVPIIIWLACFGLFWWSLSLILWVFFDGQPEDLTFWGGAILVFRNAGISLLGAKGLTEPLREMFDETEQYTPQKLIGRLCEVSTYEVTDQGGQARIKTDAAPLLIDVRTEDDPLHKGDIATVVAYDAATKTYQIKQPPTEIIP</sequence>
<reference evidence="3 4" key="1">
    <citation type="submission" date="2019-02" db="EMBL/GenBank/DDBJ databases">
        <title>Deep-cultivation of Planctomycetes and their phenomic and genomic characterization uncovers novel biology.</title>
        <authorList>
            <person name="Wiegand S."/>
            <person name="Jogler M."/>
            <person name="Boedeker C."/>
            <person name="Pinto D."/>
            <person name="Vollmers J."/>
            <person name="Rivas-Marin E."/>
            <person name="Kohn T."/>
            <person name="Peeters S.H."/>
            <person name="Heuer A."/>
            <person name="Rast P."/>
            <person name="Oberbeckmann S."/>
            <person name="Bunk B."/>
            <person name="Jeske O."/>
            <person name="Meyerdierks A."/>
            <person name="Storesund J.E."/>
            <person name="Kallscheuer N."/>
            <person name="Luecker S."/>
            <person name="Lage O.M."/>
            <person name="Pohl T."/>
            <person name="Merkel B.J."/>
            <person name="Hornburger P."/>
            <person name="Mueller R.-W."/>
            <person name="Bruemmer F."/>
            <person name="Labrenz M."/>
            <person name="Spormann A.M."/>
            <person name="Op den Camp H."/>
            <person name="Overmann J."/>
            <person name="Amann R."/>
            <person name="Jetten M.S.M."/>
            <person name="Mascher T."/>
            <person name="Medema M.H."/>
            <person name="Devos D.P."/>
            <person name="Kaster A.-K."/>
            <person name="Ovreas L."/>
            <person name="Rohde M."/>
            <person name="Galperin M.Y."/>
            <person name="Jogler C."/>
        </authorList>
    </citation>
    <scope>NUCLEOTIDE SEQUENCE [LARGE SCALE GENOMIC DNA]</scope>
    <source>
        <strain evidence="3 4">Pan181</strain>
    </source>
</reference>
<protein>
    <recommendedName>
        <fullName evidence="2">Inner membrane protein YqiJ N-terminal domain-containing protein</fullName>
    </recommendedName>
</protein>
<keyword evidence="1" id="KW-0812">Transmembrane</keyword>
<dbReference type="InterPro" id="IPR048376">
    <property type="entry name" value="YqiJ_N"/>
</dbReference>
<dbReference type="Proteomes" id="UP000315750">
    <property type="component" value="Chromosome"/>
</dbReference>
<name>A0A518AQD7_9BACT</name>
<feature type="transmembrane region" description="Helical" evidence="1">
    <location>
        <begin position="12"/>
        <end position="40"/>
    </location>
</feature>
<keyword evidence="1" id="KW-0472">Membrane</keyword>
<dbReference type="AlphaFoldDB" id="A0A518AQD7"/>
<dbReference type="EMBL" id="CP036278">
    <property type="protein sequence ID" value="QDU56933.1"/>
    <property type="molecule type" value="Genomic_DNA"/>
</dbReference>
<feature type="domain" description="Inner membrane protein YqiJ N-terminal" evidence="2">
    <location>
        <begin position="21"/>
        <end position="93"/>
    </location>
</feature>